<dbReference type="Proteomes" id="UP000187455">
    <property type="component" value="Unassembled WGS sequence"/>
</dbReference>
<keyword evidence="3" id="KW-1185">Reference proteome</keyword>
<reference evidence="2 3" key="1">
    <citation type="journal article" date="2016" name="Mol. Biol. Evol.">
        <title>Genome-Wide Survey of Gut Fungi (Harpellales) Reveals the First Horizontally Transferred Ubiquitin Gene from a Mosquito Host.</title>
        <authorList>
            <person name="Wang Y."/>
            <person name="White M.M."/>
            <person name="Kvist S."/>
            <person name="Moncalvo J.M."/>
        </authorList>
    </citation>
    <scope>NUCLEOTIDE SEQUENCE [LARGE SCALE GENOMIC DNA]</scope>
    <source>
        <strain evidence="2 3">ALG-7-W6</strain>
    </source>
</reference>
<evidence type="ECO:0000313" key="3">
    <source>
        <dbReference type="Proteomes" id="UP000187455"/>
    </source>
</evidence>
<gene>
    <name evidence="2" type="ORF">AYI68_g1844</name>
</gene>
<feature type="compositionally biased region" description="Polar residues" evidence="1">
    <location>
        <begin position="1"/>
        <end position="10"/>
    </location>
</feature>
<name>A0A1R0H4A4_9FUNG</name>
<sequence length="20" mass="2181">MTLNQFTVGNELTERQSGVG</sequence>
<accession>A0A1R0H4A4</accession>
<protein>
    <submittedName>
        <fullName evidence="2">Uncharacterized protein</fullName>
    </submittedName>
</protein>
<evidence type="ECO:0000256" key="1">
    <source>
        <dbReference type="SAM" id="MobiDB-lite"/>
    </source>
</evidence>
<proteinExistence type="predicted"/>
<dbReference type="EMBL" id="LSSL01000664">
    <property type="protein sequence ID" value="OLY84000.1"/>
    <property type="molecule type" value="Genomic_DNA"/>
</dbReference>
<feature type="region of interest" description="Disordered" evidence="1">
    <location>
        <begin position="1"/>
        <end position="20"/>
    </location>
</feature>
<comment type="caution">
    <text evidence="2">The sequence shown here is derived from an EMBL/GenBank/DDBJ whole genome shotgun (WGS) entry which is preliminary data.</text>
</comment>
<organism evidence="2 3">
    <name type="scientific">Smittium mucronatum</name>
    <dbReference type="NCBI Taxonomy" id="133383"/>
    <lineage>
        <taxon>Eukaryota</taxon>
        <taxon>Fungi</taxon>
        <taxon>Fungi incertae sedis</taxon>
        <taxon>Zoopagomycota</taxon>
        <taxon>Kickxellomycotina</taxon>
        <taxon>Harpellomycetes</taxon>
        <taxon>Harpellales</taxon>
        <taxon>Legeriomycetaceae</taxon>
        <taxon>Smittium</taxon>
    </lineage>
</organism>
<dbReference type="AlphaFoldDB" id="A0A1R0H4A4"/>
<feature type="non-terminal residue" evidence="2">
    <location>
        <position position="20"/>
    </location>
</feature>
<evidence type="ECO:0000313" key="2">
    <source>
        <dbReference type="EMBL" id="OLY84000.1"/>
    </source>
</evidence>